<evidence type="ECO:0000256" key="4">
    <source>
        <dbReference type="ARBA" id="ARBA00022553"/>
    </source>
</evidence>
<dbReference type="GO" id="GO:0016020">
    <property type="term" value="C:membrane"/>
    <property type="evidence" value="ECO:0007669"/>
    <property type="project" value="UniProtKB-SubCell"/>
</dbReference>
<feature type="domain" description="Response regulatory" evidence="17">
    <location>
        <begin position="688"/>
        <end position="807"/>
    </location>
</feature>
<feature type="compositionally biased region" description="Low complexity" evidence="14">
    <location>
        <begin position="829"/>
        <end position="840"/>
    </location>
</feature>
<keyword evidence="11" id="KW-0902">Two-component regulatory system</keyword>
<evidence type="ECO:0000256" key="1">
    <source>
        <dbReference type="ARBA" id="ARBA00000085"/>
    </source>
</evidence>
<evidence type="ECO:0000256" key="10">
    <source>
        <dbReference type="ARBA" id="ARBA00022989"/>
    </source>
</evidence>
<evidence type="ECO:0000256" key="9">
    <source>
        <dbReference type="ARBA" id="ARBA00022840"/>
    </source>
</evidence>
<evidence type="ECO:0000256" key="3">
    <source>
        <dbReference type="ARBA" id="ARBA00012438"/>
    </source>
</evidence>
<dbReference type="CDD" id="cd00156">
    <property type="entry name" value="REC"/>
    <property type="match status" value="1"/>
</dbReference>
<evidence type="ECO:0000259" key="16">
    <source>
        <dbReference type="PROSITE" id="PS50109"/>
    </source>
</evidence>
<dbReference type="Proteomes" id="UP000198703">
    <property type="component" value="Unassembled WGS sequence"/>
</dbReference>
<dbReference type="SUPFAM" id="SSF55874">
    <property type="entry name" value="ATPase domain of HSP90 chaperone/DNA topoisomerase II/histidine kinase"/>
    <property type="match status" value="1"/>
</dbReference>
<keyword evidence="12 15" id="KW-0472">Membrane</keyword>
<comment type="subcellular location">
    <subcellularLocation>
        <location evidence="2">Membrane</location>
    </subcellularLocation>
</comment>
<gene>
    <name evidence="18" type="ORF">SAMN05444370_11921</name>
</gene>
<dbReference type="STRING" id="89524.SAMN05444370_11921"/>
<keyword evidence="19" id="KW-1185">Reference proteome</keyword>
<keyword evidence="4 13" id="KW-0597">Phosphoprotein</keyword>
<proteinExistence type="predicted"/>
<dbReference type="PRINTS" id="PR00344">
    <property type="entry name" value="BCTRLSENSOR"/>
</dbReference>
<dbReference type="InterPro" id="IPR005467">
    <property type="entry name" value="His_kinase_dom"/>
</dbReference>
<evidence type="ECO:0000256" key="5">
    <source>
        <dbReference type="ARBA" id="ARBA00022679"/>
    </source>
</evidence>
<feature type="compositionally biased region" description="Low complexity" evidence="14">
    <location>
        <begin position="663"/>
        <end position="675"/>
    </location>
</feature>
<dbReference type="Gene3D" id="3.40.50.2300">
    <property type="match status" value="2"/>
</dbReference>
<dbReference type="FunFam" id="3.30.565.10:FF:000010">
    <property type="entry name" value="Sensor histidine kinase RcsC"/>
    <property type="match status" value="1"/>
</dbReference>
<evidence type="ECO:0000256" key="7">
    <source>
        <dbReference type="ARBA" id="ARBA00022741"/>
    </source>
</evidence>
<dbReference type="GO" id="GO:0005524">
    <property type="term" value="F:ATP binding"/>
    <property type="evidence" value="ECO:0007669"/>
    <property type="project" value="UniProtKB-KW"/>
</dbReference>
<evidence type="ECO:0000256" key="15">
    <source>
        <dbReference type="SAM" id="Phobius"/>
    </source>
</evidence>
<dbReference type="EC" id="2.7.13.3" evidence="3"/>
<evidence type="ECO:0000256" key="12">
    <source>
        <dbReference type="ARBA" id="ARBA00023136"/>
    </source>
</evidence>
<dbReference type="Gene3D" id="3.30.565.10">
    <property type="entry name" value="Histidine kinase-like ATPase, C-terminal domain"/>
    <property type="match status" value="1"/>
</dbReference>
<accession>A0A1H4F8Y5</accession>
<keyword evidence="10 15" id="KW-1133">Transmembrane helix</keyword>
<dbReference type="Pfam" id="PF02518">
    <property type="entry name" value="HATPase_c"/>
    <property type="match status" value="1"/>
</dbReference>
<dbReference type="PROSITE" id="PS50110">
    <property type="entry name" value="RESPONSE_REGULATORY"/>
    <property type="match status" value="2"/>
</dbReference>
<dbReference type="InterPro" id="IPR003594">
    <property type="entry name" value="HATPase_dom"/>
</dbReference>
<feature type="transmembrane region" description="Helical" evidence="15">
    <location>
        <begin position="23"/>
        <end position="45"/>
    </location>
</feature>
<evidence type="ECO:0000256" key="11">
    <source>
        <dbReference type="ARBA" id="ARBA00023012"/>
    </source>
</evidence>
<dbReference type="Pfam" id="PF00072">
    <property type="entry name" value="Response_reg"/>
    <property type="match status" value="2"/>
</dbReference>
<dbReference type="Pfam" id="PF00512">
    <property type="entry name" value="HisKA"/>
    <property type="match status" value="1"/>
</dbReference>
<dbReference type="CDD" id="cd00082">
    <property type="entry name" value="HisKA"/>
    <property type="match status" value="1"/>
</dbReference>
<evidence type="ECO:0000313" key="18">
    <source>
        <dbReference type="EMBL" id="SEA93238.1"/>
    </source>
</evidence>
<feature type="modified residue" description="4-aspartylphosphate" evidence="13">
    <location>
        <position position="737"/>
    </location>
</feature>
<dbReference type="AlphaFoldDB" id="A0A1H4F8Y5"/>
<keyword evidence="7" id="KW-0547">Nucleotide-binding</keyword>
<feature type="region of interest" description="Disordered" evidence="14">
    <location>
        <begin position="657"/>
        <end position="687"/>
    </location>
</feature>
<dbReference type="RefSeq" id="WP_093255773.1">
    <property type="nucleotide sequence ID" value="NZ_FNQM01000019.1"/>
</dbReference>
<dbReference type="InterPro" id="IPR001789">
    <property type="entry name" value="Sig_transdc_resp-reg_receiver"/>
</dbReference>
<sequence>MTLRQDQSETAERPFRRVLGRRFVAALAMTLIPVCIATTASVIYFDRHSVQIRYVVSFGQLGRALRTLEAEMLRTAFSSGPDRREARAAFVDVLLLYGAIRASDEDGGRTGHDAISAASVDGVAAAFGVDPEAAADALGLKGGRMPRALMEIWEEREGAQPLDGAKPLEVVVAELIATAAPVVAGRGPLSMDELLAITTFSQALNADTVGAIAAVSTLLQSEAYEAESIPVILSGVVLLSSLLGAFFSYVTVYAPLARRLAADNAALRAENRRARAAEAAKSDFLATMSHEIRTPMNGVIGMAELMAGTRLDARQRTFIDIINSSAHALLGLINEILDFSKIDAGQLRLSPQPFKLSRLVSEPAGLVARAAAAKNLDFVVRIAPDAPDRLVGDFARLRQIIVNFLSNAVKFTDAGQIELDVTATPSKDGAAAVLRVEVRDSGIGVRSEEIDRLFDKFTQADGGRTRKQEGTGLGLAICKGLAELMGGAVGAQSTPGEGSTFWLSVELPVHAGPEARRAPPAEIVGTRVLVIDDNETNRLILQEQLGAWRFDEAAAASGREGLVKLRRAAAQGAPFDLVILDRHMPGMSGEDVLREIRGAHAIAATRVILLSSLENDATGSGCLADAALVKPTLASALLDAIMDVLADDAPAPRIDVDGGGYAGADPAEPPAAARAGTGGRNAGTGRPDVLVVDDNDVNRLVAEEMLGRMGLSHASAANGAEAIEAFVSQRPRLVLMDISMPVMDGLEATRRVRALEAETGAPRTPIVGLTAHAFEGDRTRCLDSGMDDHLAKPILGDLLKHAVDQWLDRPDDGPASGPASGPVDDAADDAACARTQAAAG</sequence>
<organism evidence="18 19">
    <name type="scientific">Rubrimonas cliftonensis</name>
    <dbReference type="NCBI Taxonomy" id="89524"/>
    <lineage>
        <taxon>Bacteria</taxon>
        <taxon>Pseudomonadati</taxon>
        <taxon>Pseudomonadota</taxon>
        <taxon>Alphaproteobacteria</taxon>
        <taxon>Rhodobacterales</taxon>
        <taxon>Paracoccaceae</taxon>
        <taxon>Rubrimonas</taxon>
    </lineage>
</organism>
<dbReference type="SMART" id="SM00387">
    <property type="entry name" value="HATPase_c"/>
    <property type="match status" value="1"/>
</dbReference>
<evidence type="ECO:0000256" key="14">
    <source>
        <dbReference type="SAM" id="MobiDB-lite"/>
    </source>
</evidence>
<name>A0A1H4F8Y5_9RHOB</name>
<dbReference type="InterPro" id="IPR004358">
    <property type="entry name" value="Sig_transdc_His_kin-like_C"/>
</dbReference>
<evidence type="ECO:0000256" key="2">
    <source>
        <dbReference type="ARBA" id="ARBA00004370"/>
    </source>
</evidence>
<feature type="modified residue" description="4-aspartylphosphate" evidence="13">
    <location>
        <position position="581"/>
    </location>
</feature>
<dbReference type="SMART" id="SM00448">
    <property type="entry name" value="REC"/>
    <property type="match status" value="2"/>
</dbReference>
<dbReference type="CDD" id="cd16922">
    <property type="entry name" value="HATPase_EvgS-ArcB-TorS-like"/>
    <property type="match status" value="1"/>
</dbReference>
<dbReference type="InterPro" id="IPR011006">
    <property type="entry name" value="CheY-like_superfamily"/>
</dbReference>
<dbReference type="SUPFAM" id="SSF52172">
    <property type="entry name" value="CheY-like"/>
    <property type="match status" value="2"/>
</dbReference>
<dbReference type="CDD" id="cd17546">
    <property type="entry name" value="REC_hyHK_CKI1_RcsC-like"/>
    <property type="match status" value="1"/>
</dbReference>
<keyword evidence="9" id="KW-0067">ATP-binding</keyword>
<dbReference type="SMART" id="SM00388">
    <property type="entry name" value="HisKA"/>
    <property type="match status" value="1"/>
</dbReference>
<evidence type="ECO:0000256" key="6">
    <source>
        <dbReference type="ARBA" id="ARBA00022692"/>
    </source>
</evidence>
<dbReference type="PANTHER" id="PTHR45339:SF5">
    <property type="entry name" value="HISTIDINE KINASE"/>
    <property type="match status" value="1"/>
</dbReference>
<protein>
    <recommendedName>
        <fullName evidence="3">histidine kinase</fullName>
        <ecNumber evidence="3">2.7.13.3</ecNumber>
    </recommendedName>
</protein>
<dbReference type="FunFam" id="1.10.287.130:FF:000004">
    <property type="entry name" value="Ethylene receptor 1"/>
    <property type="match status" value="1"/>
</dbReference>
<keyword evidence="5" id="KW-0808">Transferase</keyword>
<keyword evidence="8 18" id="KW-0418">Kinase</keyword>
<comment type="catalytic activity">
    <reaction evidence="1">
        <text>ATP + protein L-histidine = ADP + protein N-phospho-L-histidine.</text>
        <dbReference type="EC" id="2.7.13.3"/>
    </reaction>
</comment>
<feature type="domain" description="Histidine kinase" evidence="16">
    <location>
        <begin position="287"/>
        <end position="509"/>
    </location>
</feature>
<dbReference type="EMBL" id="FNQM01000019">
    <property type="protein sequence ID" value="SEA93238.1"/>
    <property type="molecule type" value="Genomic_DNA"/>
</dbReference>
<dbReference type="SUPFAM" id="SSF47384">
    <property type="entry name" value="Homodimeric domain of signal transducing histidine kinase"/>
    <property type="match status" value="1"/>
</dbReference>
<dbReference type="GO" id="GO:0000155">
    <property type="term" value="F:phosphorelay sensor kinase activity"/>
    <property type="evidence" value="ECO:0007669"/>
    <property type="project" value="InterPro"/>
</dbReference>
<dbReference type="PANTHER" id="PTHR45339">
    <property type="entry name" value="HYBRID SIGNAL TRANSDUCTION HISTIDINE KINASE J"/>
    <property type="match status" value="1"/>
</dbReference>
<dbReference type="InterPro" id="IPR036890">
    <property type="entry name" value="HATPase_C_sf"/>
</dbReference>
<dbReference type="Gene3D" id="1.10.287.130">
    <property type="match status" value="1"/>
</dbReference>
<reference evidence="18 19" key="1">
    <citation type="submission" date="2016-10" db="EMBL/GenBank/DDBJ databases">
        <authorList>
            <person name="de Groot N.N."/>
        </authorList>
    </citation>
    <scope>NUCLEOTIDE SEQUENCE [LARGE SCALE GENOMIC DNA]</scope>
    <source>
        <strain evidence="18 19">DSM 15345</strain>
    </source>
</reference>
<evidence type="ECO:0000256" key="13">
    <source>
        <dbReference type="PROSITE-ProRule" id="PRU00169"/>
    </source>
</evidence>
<dbReference type="OrthoDB" id="9801651at2"/>
<feature type="domain" description="Response regulatory" evidence="17">
    <location>
        <begin position="527"/>
        <end position="645"/>
    </location>
</feature>
<feature type="region of interest" description="Disordered" evidence="14">
    <location>
        <begin position="807"/>
        <end position="840"/>
    </location>
</feature>
<keyword evidence="6 15" id="KW-0812">Transmembrane</keyword>
<evidence type="ECO:0000313" key="19">
    <source>
        <dbReference type="Proteomes" id="UP000198703"/>
    </source>
</evidence>
<evidence type="ECO:0000256" key="8">
    <source>
        <dbReference type="ARBA" id="ARBA00022777"/>
    </source>
</evidence>
<dbReference type="InterPro" id="IPR036097">
    <property type="entry name" value="HisK_dim/P_sf"/>
</dbReference>
<dbReference type="InterPro" id="IPR003661">
    <property type="entry name" value="HisK_dim/P_dom"/>
</dbReference>
<evidence type="ECO:0000259" key="17">
    <source>
        <dbReference type="PROSITE" id="PS50110"/>
    </source>
</evidence>
<dbReference type="PROSITE" id="PS50109">
    <property type="entry name" value="HIS_KIN"/>
    <property type="match status" value="1"/>
</dbReference>